<organism evidence="3 4">
    <name type="scientific">Babesia divergens</name>
    <dbReference type="NCBI Taxonomy" id="32595"/>
    <lineage>
        <taxon>Eukaryota</taxon>
        <taxon>Sar</taxon>
        <taxon>Alveolata</taxon>
        <taxon>Apicomplexa</taxon>
        <taxon>Aconoidasida</taxon>
        <taxon>Piroplasmida</taxon>
        <taxon>Babesiidae</taxon>
        <taxon>Babesia</taxon>
    </lineage>
</organism>
<evidence type="ECO:0000313" key="4">
    <source>
        <dbReference type="Proteomes" id="UP001195914"/>
    </source>
</evidence>
<gene>
    <name evidence="3" type="ORF">X943_002113</name>
</gene>
<feature type="region of interest" description="Disordered" evidence="1">
    <location>
        <begin position="1"/>
        <end position="22"/>
    </location>
</feature>
<feature type="region of interest" description="Disordered" evidence="1">
    <location>
        <begin position="66"/>
        <end position="85"/>
    </location>
</feature>
<dbReference type="PROSITE" id="PS50006">
    <property type="entry name" value="FHA_DOMAIN"/>
    <property type="match status" value="1"/>
</dbReference>
<evidence type="ECO:0000313" key="3">
    <source>
        <dbReference type="EMBL" id="KAK1937474.1"/>
    </source>
</evidence>
<evidence type="ECO:0000259" key="2">
    <source>
        <dbReference type="PROSITE" id="PS50006"/>
    </source>
</evidence>
<dbReference type="InterPro" id="IPR050923">
    <property type="entry name" value="Cell_Proc_Reg/RNA_Proc"/>
</dbReference>
<comment type="caution">
    <text evidence="3">The sequence shown here is derived from an EMBL/GenBank/DDBJ whole genome shotgun (WGS) entry which is preliminary data.</text>
</comment>
<dbReference type="EMBL" id="JAHBMH010000033">
    <property type="protein sequence ID" value="KAK1937474.1"/>
    <property type="molecule type" value="Genomic_DNA"/>
</dbReference>
<dbReference type="PANTHER" id="PTHR23308">
    <property type="entry name" value="NUCLEAR INHIBITOR OF PROTEIN PHOSPHATASE-1"/>
    <property type="match status" value="1"/>
</dbReference>
<dbReference type="InterPro" id="IPR000253">
    <property type="entry name" value="FHA_dom"/>
</dbReference>
<dbReference type="SMART" id="SM00240">
    <property type="entry name" value="FHA"/>
    <property type="match status" value="1"/>
</dbReference>
<feature type="compositionally biased region" description="Polar residues" evidence="1">
    <location>
        <begin position="71"/>
        <end position="81"/>
    </location>
</feature>
<reference evidence="3" key="1">
    <citation type="journal article" date="2014" name="Nucleic Acids Res.">
        <title>The evolutionary dynamics of variant antigen genes in Babesia reveal a history of genomic innovation underlying host-parasite interaction.</title>
        <authorList>
            <person name="Jackson A.P."/>
            <person name="Otto T.D."/>
            <person name="Darby A."/>
            <person name="Ramaprasad A."/>
            <person name="Xia D."/>
            <person name="Echaide I.E."/>
            <person name="Farber M."/>
            <person name="Gahlot S."/>
            <person name="Gamble J."/>
            <person name="Gupta D."/>
            <person name="Gupta Y."/>
            <person name="Jackson L."/>
            <person name="Malandrin L."/>
            <person name="Malas T.B."/>
            <person name="Moussa E."/>
            <person name="Nair M."/>
            <person name="Reid A.J."/>
            <person name="Sanders M."/>
            <person name="Sharma J."/>
            <person name="Tracey A."/>
            <person name="Quail M.A."/>
            <person name="Weir W."/>
            <person name="Wastling J.M."/>
            <person name="Hall N."/>
            <person name="Willadsen P."/>
            <person name="Lingelbach K."/>
            <person name="Shiels B."/>
            <person name="Tait A."/>
            <person name="Berriman M."/>
            <person name="Allred D.R."/>
            <person name="Pain A."/>
        </authorList>
    </citation>
    <scope>NUCLEOTIDE SEQUENCE</scope>
    <source>
        <strain evidence="3">1802A</strain>
    </source>
</reference>
<dbReference type="Pfam" id="PF00498">
    <property type="entry name" value="FHA"/>
    <property type="match status" value="1"/>
</dbReference>
<feature type="domain" description="FHA" evidence="2">
    <location>
        <begin position="153"/>
        <end position="208"/>
    </location>
</feature>
<proteinExistence type="predicted"/>
<keyword evidence="4" id="KW-1185">Reference proteome</keyword>
<dbReference type="SUPFAM" id="SSF49879">
    <property type="entry name" value="SMAD/FHA domain"/>
    <property type="match status" value="1"/>
</dbReference>
<dbReference type="AlphaFoldDB" id="A0AAD9GFH3"/>
<dbReference type="Proteomes" id="UP001195914">
    <property type="component" value="Unassembled WGS sequence"/>
</dbReference>
<name>A0AAD9GFH3_BABDI</name>
<protein>
    <submittedName>
        <fullName evidence="3">FHA domain containing protein</fullName>
    </submittedName>
</protein>
<feature type="compositionally biased region" description="Basic and acidic residues" evidence="1">
    <location>
        <begin position="8"/>
        <end position="21"/>
    </location>
</feature>
<reference evidence="3" key="2">
    <citation type="submission" date="2021-05" db="EMBL/GenBank/DDBJ databases">
        <authorList>
            <person name="Pain A."/>
        </authorList>
    </citation>
    <scope>NUCLEOTIDE SEQUENCE</scope>
    <source>
        <strain evidence="3">1802A</strain>
    </source>
</reference>
<dbReference type="InterPro" id="IPR008984">
    <property type="entry name" value="SMAD_FHA_dom_sf"/>
</dbReference>
<dbReference type="Gene3D" id="2.60.200.20">
    <property type="match status" value="1"/>
</dbReference>
<sequence>MGTRSRSRSRERPEVRIKSERVSPSLNRLVGLPTDQNSVRLKREDIHTKPIYLDSTGRPIRRELGAGLSHSVDSPSANTTAPPLEVEKPNFEPSGLLAAETNQRNGVALKYTVPPESRLPVISWRLYVLKPDEADRTKMNVLKTIHLDAQEYYLFGCDRRVADVEIFHPTISKQHAVIQHRLVDNNLIVPYVIDLESTNGTFLNSERIKPSCYYELRERDIIKFGMSTREYVVLNDRSI</sequence>
<accession>A0AAD9GFH3</accession>
<evidence type="ECO:0000256" key="1">
    <source>
        <dbReference type="SAM" id="MobiDB-lite"/>
    </source>
</evidence>